<dbReference type="InterPro" id="IPR052032">
    <property type="entry name" value="ATP-dep_AA_Ligase"/>
</dbReference>
<evidence type="ECO:0000313" key="7">
    <source>
        <dbReference type="Proteomes" id="UP000294937"/>
    </source>
</evidence>
<dbReference type="Gene3D" id="3.40.50.20">
    <property type="match status" value="1"/>
</dbReference>
<proteinExistence type="predicted"/>
<dbReference type="GO" id="GO:0016874">
    <property type="term" value="F:ligase activity"/>
    <property type="evidence" value="ECO:0007669"/>
    <property type="project" value="UniProtKB-KW"/>
</dbReference>
<dbReference type="Pfam" id="PF02655">
    <property type="entry name" value="ATP-grasp_3"/>
    <property type="match status" value="1"/>
</dbReference>
<dbReference type="Proteomes" id="UP000294937">
    <property type="component" value="Unassembled WGS sequence"/>
</dbReference>
<dbReference type="GO" id="GO:0046872">
    <property type="term" value="F:metal ion binding"/>
    <property type="evidence" value="ECO:0007669"/>
    <property type="project" value="InterPro"/>
</dbReference>
<dbReference type="Gene3D" id="3.30.1490.20">
    <property type="entry name" value="ATP-grasp fold, A domain"/>
    <property type="match status" value="1"/>
</dbReference>
<keyword evidence="2 4" id="KW-0547">Nucleotide-binding</keyword>
<dbReference type="PANTHER" id="PTHR43585">
    <property type="entry name" value="FUMIPYRROLE BIOSYNTHESIS PROTEIN C"/>
    <property type="match status" value="1"/>
</dbReference>
<dbReference type="InterPro" id="IPR003806">
    <property type="entry name" value="ATP-grasp_PylC-type"/>
</dbReference>
<comment type="caution">
    <text evidence="6">The sequence shown here is derived from an EMBL/GenBank/DDBJ whole genome shotgun (WGS) entry which is preliminary data.</text>
</comment>
<evidence type="ECO:0000256" key="3">
    <source>
        <dbReference type="ARBA" id="ARBA00022840"/>
    </source>
</evidence>
<sequence length="401" mass="45991">MGILIFNKLSHKDAPYEQWVEDLDEELYLLTSESWSKDLNGYQHIYSFSNYDFNNNIEWTAIELYEGNPYHTIIATAERDILRVARLRQHLGLEGQSLESAYAFCHKGKMKTILQKAGVRVPIFQILHSTYDLYEFIQQHGYPVVIKPVDGMGSRDTTVINHRHDLRSYLKEGLSSNLEVEEYIEGEIYHVDGVIIDGKLIHLWPSKYLNDCLLFHEEKYLGSYLLEPANPLTRRLQSYISYILDILPTPLHTSFHAEVFHTPQDELILCEIACCTGGSRIAEEFRQAFHLDLTKCSVQAQCGLSVKIPIGVKERSGPTSQYGFLGIPAREGTFISGPDTDQFPDWVTEYILIAKPGAYYTHAYTSVDYVCTILVKGDSEKQVLQRLYEAAKQFEQQAVWK</sequence>
<dbReference type="Gene3D" id="3.30.470.20">
    <property type="entry name" value="ATP-grasp fold, B domain"/>
    <property type="match status" value="1"/>
</dbReference>
<dbReference type="InterPro" id="IPR011761">
    <property type="entry name" value="ATP-grasp"/>
</dbReference>
<dbReference type="SUPFAM" id="SSF56059">
    <property type="entry name" value="Glutathione synthetase ATP-binding domain-like"/>
    <property type="match status" value="1"/>
</dbReference>
<evidence type="ECO:0000256" key="1">
    <source>
        <dbReference type="ARBA" id="ARBA00022598"/>
    </source>
</evidence>
<keyword evidence="1" id="KW-0436">Ligase</keyword>
<dbReference type="EMBL" id="SMAG01000002">
    <property type="protein sequence ID" value="TCS95810.1"/>
    <property type="molecule type" value="Genomic_DNA"/>
</dbReference>
<evidence type="ECO:0000256" key="2">
    <source>
        <dbReference type="ARBA" id="ARBA00022741"/>
    </source>
</evidence>
<name>A0A4R3L9L3_9BACL</name>
<keyword evidence="7" id="KW-1185">Reference proteome</keyword>
<keyword evidence="3 4" id="KW-0067">ATP-binding</keyword>
<evidence type="ECO:0000313" key="6">
    <source>
        <dbReference type="EMBL" id="TCS95810.1"/>
    </source>
</evidence>
<evidence type="ECO:0000259" key="5">
    <source>
        <dbReference type="PROSITE" id="PS50975"/>
    </source>
</evidence>
<reference evidence="6 7" key="1">
    <citation type="submission" date="2019-03" db="EMBL/GenBank/DDBJ databases">
        <title>Genomic Encyclopedia of Type Strains, Phase IV (KMG-IV): sequencing the most valuable type-strain genomes for metagenomic binning, comparative biology and taxonomic classification.</title>
        <authorList>
            <person name="Goeker M."/>
        </authorList>
    </citation>
    <scope>NUCLEOTIDE SEQUENCE [LARGE SCALE GENOMIC DNA]</scope>
    <source>
        <strain evidence="6 7">DSM 45707</strain>
    </source>
</reference>
<dbReference type="InterPro" id="IPR013815">
    <property type="entry name" value="ATP_grasp_subdomain_1"/>
</dbReference>
<dbReference type="AlphaFoldDB" id="A0A4R3L9L3"/>
<gene>
    <name evidence="6" type="ORF">EDD58_102391</name>
</gene>
<evidence type="ECO:0000256" key="4">
    <source>
        <dbReference type="PROSITE-ProRule" id="PRU00409"/>
    </source>
</evidence>
<dbReference type="PROSITE" id="PS50975">
    <property type="entry name" value="ATP_GRASP"/>
    <property type="match status" value="1"/>
</dbReference>
<protein>
    <submittedName>
        <fullName evidence="6">ATP-grasp domain-containing protein</fullName>
    </submittedName>
</protein>
<organism evidence="6 7">
    <name type="scientific">Hazenella coriacea</name>
    <dbReference type="NCBI Taxonomy" id="1179467"/>
    <lineage>
        <taxon>Bacteria</taxon>
        <taxon>Bacillati</taxon>
        <taxon>Bacillota</taxon>
        <taxon>Bacilli</taxon>
        <taxon>Bacillales</taxon>
        <taxon>Thermoactinomycetaceae</taxon>
        <taxon>Hazenella</taxon>
    </lineage>
</organism>
<dbReference type="GO" id="GO:0005524">
    <property type="term" value="F:ATP binding"/>
    <property type="evidence" value="ECO:0007669"/>
    <property type="project" value="UniProtKB-UniRule"/>
</dbReference>
<dbReference type="PANTHER" id="PTHR43585:SF2">
    <property type="entry name" value="ATP-GRASP ENZYME FSQD"/>
    <property type="match status" value="1"/>
</dbReference>
<accession>A0A4R3L9L3</accession>
<dbReference type="RefSeq" id="WP_165875810.1">
    <property type="nucleotide sequence ID" value="NZ_SMAG01000002.1"/>
</dbReference>
<feature type="domain" description="ATP-grasp" evidence="5">
    <location>
        <begin position="111"/>
        <end position="302"/>
    </location>
</feature>